<proteinExistence type="predicted"/>
<evidence type="ECO:0000313" key="2">
    <source>
        <dbReference type="Proteomes" id="UP000199301"/>
    </source>
</evidence>
<name>A0A1H1H1J6_9ACTN</name>
<sequence>MRGKEPLASRSPRVRGAGIPPVRRLCVFVRRYWETAVFVGSDRAVALGWDGALVLRERGGARLTSGADELLRGARAASIPVVVLTGTAVDRVASEARRLRVAEGLAIVIAGVEDEAAELRALATEYPCLARVAGSEEEIRAARRAGVLAFGFSGGGVAGARLRAAGAEAVLPRLDRALALRVTARRLFTVSGGALIERFSRAGRARFARRGRASGG</sequence>
<accession>A0A1H1H1J6</accession>
<dbReference type="InterPro" id="IPR036412">
    <property type="entry name" value="HAD-like_sf"/>
</dbReference>
<dbReference type="EMBL" id="FNKO01000002">
    <property type="protein sequence ID" value="SDR19294.1"/>
    <property type="molecule type" value="Genomic_DNA"/>
</dbReference>
<reference evidence="2" key="1">
    <citation type="submission" date="2016-10" db="EMBL/GenBank/DDBJ databases">
        <authorList>
            <person name="Varghese N."/>
            <person name="Submissions S."/>
        </authorList>
    </citation>
    <scope>NUCLEOTIDE SEQUENCE [LARGE SCALE GENOMIC DNA]</scope>
    <source>
        <strain evidence="2">DSM 45459</strain>
    </source>
</reference>
<evidence type="ECO:0000313" key="1">
    <source>
        <dbReference type="EMBL" id="SDR19294.1"/>
    </source>
</evidence>
<keyword evidence="2" id="KW-1185">Reference proteome</keyword>
<dbReference type="Proteomes" id="UP000199301">
    <property type="component" value="Unassembled WGS sequence"/>
</dbReference>
<dbReference type="InterPro" id="IPR023214">
    <property type="entry name" value="HAD_sf"/>
</dbReference>
<organism evidence="1 2">
    <name type="scientific">Actinopolyspora saharensis</name>
    <dbReference type="NCBI Taxonomy" id="995062"/>
    <lineage>
        <taxon>Bacteria</taxon>
        <taxon>Bacillati</taxon>
        <taxon>Actinomycetota</taxon>
        <taxon>Actinomycetes</taxon>
        <taxon>Actinopolysporales</taxon>
        <taxon>Actinopolysporaceae</taxon>
        <taxon>Actinopolyspora</taxon>
    </lineage>
</organism>
<dbReference type="SUPFAM" id="SSF56784">
    <property type="entry name" value="HAD-like"/>
    <property type="match status" value="1"/>
</dbReference>
<dbReference type="AlphaFoldDB" id="A0A1H1H1J6"/>
<dbReference type="Gene3D" id="3.40.50.1000">
    <property type="entry name" value="HAD superfamily/HAD-like"/>
    <property type="match status" value="1"/>
</dbReference>
<gene>
    <name evidence="1" type="ORF">SAMN04489718_4044</name>
</gene>
<protein>
    <submittedName>
        <fullName evidence="1">Uncharacterized protein</fullName>
    </submittedName>
</protein>